<dbReference type="Proteomes" id="UP000654075">
    <property type="component" value="Unassembled WGS sequence"/>
</dbReference>
<evidence type="ECO:0000256" key="1">
    <source>
        <dbReference type="SAM" id="MobiDB-lite"/>
    </source>
</evidence>
<dbReference type="EMBL" id="CAJNNW010006037">
    <property type="protein sequence ID" value="CAE8647968.1"/>
    <property type="molecule type" value="Genomic_DNA"/>
</dbReference>
<evidence type="ECO:0000313" key="3">
    <source>
        <dbReference type="EMBL" id="CAE8647968.1"/>
    </source>
</evidence>
<evidence type="ECO:0000313" key="5">
    <source>
        <dbReference type="Proteomes" id="UP000654075"/>
    </source>
</evidence>
<sequence>MLAAPGPLRALASRRGTLALPGQLGVRFFSRDPEDGNRAKKPLPERYLEFRADDSRLRDGWSWVGSWEKSLTRTLRHAKKLTGKLQYPSMDPAGRAKREEQRRYWEKEAAK</sequence>
<feature type="region of interest" description="Disordered" evidence="1">
    <location>
        <begin position="86"/>
        <end position="111"/>
    </location>
</feature>
<protein>
    <submittedName>
        <fullName evidence="3">Uncharacterized protein</fullName>
    </submittedName>
</protein>
<proteinExistence type="predicted"/>
<name>A0A813IB37_POLGL</name>
<gene>
    <name evidence="2" type="ORF">PGLA1383_LOCUS49255</name>
    <name evidence="3" type="ORF">PGLA2088_LOCUS6149</name>
</gene>
<comment type="caution">
    <text evidence="3">The sequence shown here is derived from an EMBL/GenBank/DDBJ whole genome shotgun (WGS) entry which is preliminary data.</text>
</comment>
<organism evidence="3 4">
    <name type="scientific">Polarella glacialis</name>
    <name type="common">Dinoflagellate</name>
    <dbReference type="NCBI Taxonomy" id="89957"/>
    <lineage>
        <taxon>Eukaryota</taxon>
        <taxon>Sar</taxon>
        <taxon>Alveolata</taxon>
        <taxon>Dinophyceae</taxon>
        <taxon>Suessiales</taxon>
        <taxon>Suessiaceae</taxon>
        <taxon>Polarella</taxon>
    </lineage>
</organism>
<accession>A0A813IB37</accession>
<keyword evidence="5" id="KW-1185">Reference proteome</keyword>
<dbReference type="Proteomes" id="UP000626109">
    <property type="component" value="Unassembled WGS sequence"/>
</dbReference>
<reference evidence="3" key="1">
    <citation type="submission" date="2021-02" db="EMBL/GenBank/DDBJ databases">
        <authorList>
            <person name="Dougan E. K."/>
            <person name="Rhodes N."/>
            <person name="Thang M."/>
            <person name="Chan C."/>
        </authorList>
    </citation>
    <scope>NUCLEOTIDE SEQUENCE</scope>
</reference>
<dbReference type="AlphaFoldDB" id="A0A813IB37"/>
<feature type="compositionally biased region" description="Basic and acidic residues" evidence="1">
    <location>
        <begin position="94"/>
        <end position="111"/>
    </location>
</feature>
<evidence type="ECO:0000313" key="2">
    <source>
        <dbReference type="EMBL" id="CAE8633352.1"/>
    </source>
</evidence>
<evidence type="ECO:0000313" key="4">
    <source>
        <dbReference type="Proteomes" id="UP000626109"/>
    </source>
</evidence>
<dbReference type="EMBL" id="CAJNNV010030734">
    <property type="protein sequence ID" value="CAE8633352.1"/>
    <property type="molecule type" value="Genomic_DNA"/>
</dbReference>